<dbReference type="Gene3D" id="2.30.38.10">
    <property type="entry name" value="Luciferase, Domain 3"/>
    <property type="match status" value="1"/>
</dbReference>
<reference evidence="7 8" key="1">
    <citation type="submission" date="2014-05" db="EMBL/GenBank/DDBJ databases">
        <title>Draft Genome Sequence of Kitasatospora cheerisanensis KCTC 2395.</title>
        <authorList>
            <person name="Nam D.H."/>
        </authorList>
    </citation>
    <scope>NUCLEOTIDE SEQUENCE [LARGE SCALE GENOMIC DNA]</scope>
    <source>
        <strain evidence="7 8">KCTC 2395</strain>
    </source>
</reference>
<dbReference type="PANTHER" id="PTHR45527:SF1">
    <property type="entry name" value="FATTY ACID SYNTHASE"/>
    <property type="match status" value="1"/>
</dbReference>
<dbReference type="Pfam" id="PF13193">
    <property type="entry name" value="AMP-binding_C"/>
    <property type="match status" value="1"/>
</dbReference>
<dbReference type="InterPro" id="IPR010071">
    <property type="entry name" value="AA_adenyl_dom"/>
</dbReference>
<name>A0A066ZBD9_9ACTN</name>
<evidence type="ECO:0000256" key="4">
    <source>
        <dbReference type="ARBA" id="ARBA00022553"/>
    </source>
</evidence>
<dbReference type="PROSITE" id="PS00012">
    <property type="entry name" value="PHOSPHOPANTETHEINE"/>
    <property type="match status" value="1"/>
</dbReference>
<gene>
    <name evidence="7" type="ORF">KCH_06340</name>
</gene>
<dbReference type="PROSITE" id="PS50075">
    <property type="entry name" value="CARRIER"/>
    <property type="match status" value="1"/>
</dbReference>
<feature type="compositionally biased region" description="Pro residues" evidence="5">
    <location>
        <begin position="898"/>
        <end position="916"/>
    </location>
</feature>
<dbReference type="Proteomes" id="UP000027178">
    <property type="component" value="Unassembled WGS sequence"/>
</dbReference>
<dbReference type="Gene3D" id="3.30.559.30">
    <property type="entry name" value="Nonribosomal peptide synthetase, condensation domain"/>
    <property type="match status" value="1"/>
</dbReference>
<dbReference type="EMBL" id="JNBY01000025">
    <property type="protein sequence ID" value="KDN87621.1"/>
    <property type="molecule type" value="Genomic_DNA"/>
</dbReference>
<accession>A0A066ZBD9</accession>
<dbReference type="InterPro" id="IPR036736">
    <property type="entry name" value="ACP-like_sf"/>
</dbReference>
<dbReference type="GO" id="GO:0017000">
    <property type="term" value="P:antibiotic biosynthetic process"/>
    <property type="evidence" value="ECO:0007669"/>
    <property type="project" value="UniProtKB-ARBA"/>
</dbReference>
<dbReference type="PATRIC" id="fig|1348663.4.peg.604"/>
<evidence type="ECO:0000256" key="2">
    <source>
        <dbReference type="ARBA" id="ARBA00006432"/>
    </source>
</evidence>
<comment type="similarity">
    <text evidence="2">Belongs to the ATP-dependent AMP-binding enzyme family.</text>
</comment>
<dbReference type="InterPro" id="IPR000873">
    <property type="entry name" value="AMP-dep_synth/lig_dom"/>
</dbReference>
<dbReference type="InterPro" id="IPR045851">
    <property type="entry name" value="AMP-bd_C_sf"/>
</dbReference>
<dbReference type="InterPro" id="IPR020845">
    <property type="entry name" value="AMP-binding_CS"/>
</dbReference>
<dbReference type="Gene3D" id="3.40.50.980">
    <property type="match status" value="2"/>
</dbReference>
<dbReference type="PANTHER" id="PTHR45527">
    <property type="entry name" value="NONRIBOSOMAL PEPTIDE SYNTHETASE"/>
    <property type="match status" value="1"/>
</dbReference>
<dbReference type="eggNOG" id="COG1020">
    <property type="taxonomic scope" value="Bacteria"/>
</dbReference>
<organism evidence="7 8">
    <name type="scientific">Kitasatospora cheerisanensis KCTC 2395</name>
    <dbReference type="NCBI Taxonomy" id="1348663"/>
    <lineage>
        <taxon>Bacteria</taxon>
        <taxon>Bacillati</taxon>
        <taxon>Actinomycetota</taxon>
        <taxon>Actinomycetes</taxon>
        <taxon>Kitasatosporales</taxon>
        <taxon>Streptomycetaceae</taxon>
        <taxon>Kitasatospora</taxon>
    </lineage>
</organism>
<dbReference type="Gene3D" id="3.40.50.1820">
    <property type="entry name" value="alpha/beta hydrolase"/>
    <property type="match status" value="1"/>
</dbReference>
<dbReference type="SUPFAM" id="SSF47336">
    <property type="entry name" value="ACP-like"/>
    <property type="match status" value="1"/>
</dbReference>
<dbReference type="GO" id="GO:0043041">
    <property type="term" value="P:amino acid activation for nonribosomal peptide biosynthetic process"/>
    <property type="evidence" value="ECO:0007669"/>
    <property type="project" value="TreeGrafter"/>
</dbReference>
<protein>
    <recommendedName>
        <fullName evidence="6">Carrier domain-containing protein</fullName>
    </recommendedName>
</protein>
<evidence type="ECO:0000259" key="6">
    <source>
        <dbReference type="PROSITE" id="PS50075"/>
    </source>
</evidence>
<dbReference type="InterPro" id="IPR006162">
    <property type="entry name" value="Ppantetheine_attach_site"/>
</dbReference>
<comment type="cofactor">
    <cofactor evidence="1">
        <name>pantetheine 4'-phosphate</name>
        <dbReference type="ChEBI" id="CHEBI:47942"/>
    </cofactor>
</comment>
<dbReference type="InterPro" id="IPR023213">
    <property type="entry name" value="CAT-like_dom_sf"/>
</dbReference>
<dbReference type="InterPro" id="IPR001242">
    <property type="entry name" value="Condensation_dom"/>
</dbReference>
<dbReference type="HOGENOM" id="CLU_000022_2_4_11"/>
<dbReference type="Gene3D" id="3.30.300.30">
    <property type="match status" value="1"/>
</dbReference>
<comment type="caution">
    <text evidence="7">The sequence shown here is derived from an EMBL/GenBank/DDBJ whole genome shotgun (WGS) entry which is preliminary data.</text>
</comment>
<dbReference type="PROSITE" id="PS00455">
    <property type="entry name" value="AMP_BINDING"/>
    <property type="match status" value="1"/>
</dbReference>
<dbReference type="SUPFAM" id="SSF56801">
    <property type="entry name" value="Acetyl-CoA synthetase-like"/>
    <property type="match status" value="1"/>
</dbReference>
<dbReference type="SUPFAM" id="SSF52777">
    <property type="entry name" value="CoA-dependent acyltransferases"/>
    <property type="match status" value="2"/>
</dbReference>
<evidence type="ECO:0000313" key="8">
    <source>
        <dbReference type="Proteomes" id="UP000027178"/>
    </source>
</evidence>
<dbReference type="Pfam" id="PF00501">
    <property type="entry name" value="AMP-binding"/>
    <property type="match status" value="1"/>
</dbReference>
<evidence type="ECO:0000313" key="7">
    <source>
        <dbReference type="EMBL" id="KDN87621.1"/>
    </source>
</evidence>
<keyword evidence="4" id="KW-0597">Phosphoprotein</keyword>
<feature type="domain" description="Carrier" evidence="6">
    <location>
        <begin position="819"/>
        <end position="894"/>
    </location>
</feature>
<dbReference type="NCBIfam" id="TIGR01733">
    <property type="entry name" value="AA-adenyl-dom"/>
    <property type="match status" value="1"/>
</dbReference>
<evidence type="ECO:0000256" key="3">
    <source>
        <dbReference type="ARBA" id="ARBA00022450"/>
    </source>
</evidence>
<dbReference type="GO" id="GO:0008610">
    <property type="term" value="P:lipid biosynthetic process"/>
    <property type="evidence" value="ECO:0007669"/>
    <property type="project" value="UniProtKB-ARBA"/>
</dbReference>
<feature type="compositionally biased region" description="Low complexity" evidence="5">
    <location>
        <begin position="966"/>
        <end position="977"/>
    </location>
</feature>
<dbReference type="Pfam" id="PF00550">
    <property type="entry name" value="PP-binding"/>
    <property type="match status" value="1"/>
</dbReference>
<dbReference type="GO" id="GO:0072330">
    <property type="term" value="P:monocarboxylic acid biosynthetic process"/>
    <property type="evidence" value="ECO:0007669"/>
    <property type="project" value="UniProtKB-ARBA"/>
</dbReference>
<dbReference type="Gene3D" id="3.30.559.10">
    <property type="entry name" value="Chloramphenicol acetyltransferase-like domain"/>
    <property type="match status" value="1"/>
</dbReference>
<dbReference type="GO" id="GO:0003824">
    <property type="term" value="F:catalytic activity"/>
    <property type="evidence" value="ECO:0007669"/>
    <property type="project" value="InterPro"/>
</dbReference>
<dbReference type="FunFam" id="1.10.1200.10:FF:000016">
    <property type="entry name" value="Non-ribosomal peptide synthase"/>
    <property type="match status" value="1"/>
</dbReference>
<dbReference type="GO" id="GO:0005829">
    <property type="term" value="C:cytosol"/>
    <property type="evidence" value="ECO:0007669"/>
    <property type="project" value="TreeGrafter"/>
</dbReference>
<dbReference type="InterPro" id="IPR029058">
    <property type="entry name" value="AB_hydrolase_fold"/>
</dbReference>
<feature type="region of interest" description="Disordered" evidence="5">
    <location>
        <begin position="894"/>
        <end position="977"/>
    </location>
</feature>
<dbReference type="GO" id="GO:0044550">
    <property type="term" value="P:secondary metabolite biosynthetic process"/>
    <property type="evidence" value="ECO:0007669"/>
    <property type="project" value="TreeGrafter"/>
</dbReference>
<dbReference type="InterPro" id="IPR025110">
    <property type="entry name" value="AMP-bd_C"/>
</dbReference>
<dbReference type="GO" id="GO:0031177">
    <property type="term" value="F:phosphopantetheine binding"/>
    <property type="evidence" value="ECO:0007669"/>
    <property type="project" value="InterPro"/>
</dbReference>
<feature type="compositionally biased region" description="Low complexity" evidence="5">
    <location>
        <begin position="917"/>
        <end position="926"/>
    </location>
</feature>
<dbReference type="FunFam" id="3.30.300.30:FF:000010">
    <property type="entry name" value="Enterobactin synthetase component F"/>
    <property type="match status" value="1"/>
</dbReference>
<dbReference type="SMART" id="SM00823">
    <property type="entry name" value="PKS_PP"/>
    <property type="match status" value="1"/>
</dbReference>
<evidence type="ECO:0000256" key="1">
    <source>
        <dbReference type="ARBA" id="ARBA00001957"/>
    </source>
</evidence>
<dbReference type="FunFam" id="2.30.38.10:FF:000001">
    <property type="entry name" value="Non-ribosomal peptide synthetase PvdI"/>
    <property type="match status" value="1"/>
</dbReference>
<sequence length="977" mass="102320">MMDGWSTPVLLREVLTAYTGGALPPAPRWADHLAHLAGRDAAADTAAWRRALAGLEAPTLLADALGAPAAAEHGTAGAELDLPLPAALAAALTATARRHGLTLNTLVQGAWAILLGRLTGRTDVVFGATVSGRPGDLPGVEAAVGLFSNTVPVRFELREDEPVAEALARLQQAQSALLDHQYLGLAEIQAAAGHGTLFDTLLVFENYPMDPQQLTAGELRVTGIGHHGATHYPLTVLTLPGEHPQLTVEYRPEVFDAERAAAVGHRLLRLLAAIAAEPAAPVGALDVLTADERHTVLTAWNATDRPVPAGTVVDAFRATAAAHPQRTAVVCGADRLTFRQLADRVDTYARHLAALGARPDTVVALALPRSADLVAALLGVLAAGAAYLPIDLDHPDERIALMLDDAAPLLTLTTAELAAARPVLAQAELGAVPLAGLGTLAAEPVRPGPDHLAYVIHTSGSTGRPKGVLVPHRGLANLLEHHGGTVFARAVAAAGGRRLRAAHTASFSFDSSWEQLLWLLLGHELHVYGEELRRDPQALAARLVRDRIDTLDVTPSFGGQLVEWGLLDDPAHRPLLFLVGGEAVGDTLWTRLRTTPGVLGHNFYGPTEYTVDALGANLADSATPFVGTPIGNTRCYVLDARLRPVPPGTAGELYIAGPGLARGYGNRPALTASRFVADPFAADGTRMYRTGDLVRHRADGSLDYLGRDDDQVKIRGFRVEPGEAEAALAALPGVARAAVLVRPAPGGGKRLVGYAVPAAGTELDPAALRKALAEELPEYLVPAALVTLPALPLNVNGKLDRQALPEPTADAYAAPAGRAPRTEREQLVCRVFAEVLGLPAVGVEEDFFALGGHSLLATRVVGRLRAALGTEVAIRALFETRTAAAFAARLDGEAPARTAPPPGCAPPGSRWPPPRPGCGSSTACRARPPPTPSRARCGSTAPWTPRRCGWPSATCSPGTRRCAPWSPSTTGSRTSGS</sequence>
<dbReference type="CDD" id="cd05930">
    <property type="entry name" value="A_NRPS"/>
    <property type="match status" value="1"/>
</dbReference>
<dbReference type="InterPro" id="IPR020806">
    <property type="entry name" value="PKS_PP-bd"/>
</dbReference>
<dbReference type="Pfam" id="PF00668">
    <property type="entry name" value="Condensation"/>
    <property type="match status" value="1"/>
</dbReference>
<evidence type="ECO:0000256" key="5">
    <source>
        <dbReference type="SAM" id="MobiDB-lite"/>
    </source>
</evidence>
<dbReference type="InterPro" id="IPR009081">
    <property type="entry name" value="PP-bd_ACP"/>
</dbReference>
<proteinExistence type="inferred from homology"/>
<keyword evidence="3" id="KW-0596">Phosphopantetheine</keyword>
<keyword evidence="8" id="KW-1185">Reference proteome</keyword>
<dbReference type="AlphaFoldDB" id="A0A066ZBD9"/>